<dbReference type="GO" id="GO:0008299">
    <property type="term" value="P:isoprenoid biosynthetic process"/>
    <property type="evidence" value="ECO:0007669"/>
    <property type="project" value="InterPro"/>
</dbReference>
<dbReference type="SUPFAM" id="SSF55035">
    <property type="entry name" value="NAD-binding domain of HMG-CoA reductase"/>
    <property type="match status" value="1"/>
</dbReference>
<keyword evidence="3 6" id="KW-0521">NADP</keyword>
<dbReference type="OrthoDB" id="310654at2759"/>
<comment type="pathway">
    <text evidence="1 6">Metabolic intermediate biosynthesis; (R)-mevalonate biosynthesis; (R)-mevalonate from acetyl-CoA: step 3/3.</text>
</comment>
<sequence length="428" mass="45860">MKEEAKKTDETTPLPERSDAEILELVKQGKLPPYMLEKTLGDMERAVRIRRLLLESNLARDGFNMQPLPFEQFDYSSVFGRCCENVIGYVPIPVGVAGPMLLNGENVHLPMATTEGCLVASTHRGCKAISVSGGATAVVTTNGMTRGPCVRMKSAKEAAQLKAWLEEPENFAQVKSDFDSTSRFARLRDIKVAIAGRNAYIRFRSSTGDAMGMNMLSKGTEKALAFIQQAFPDMLIVSLSGNYCTDKKPSSMNWIEGRGKSVVCEAIIKGDVVESVLKTTVRAMVELNTQKNLIGSAMAGSIGGFNAHAANIVTAIFIATGQDPAQNVESSNCLTIMEPTDDGNDLYISCTMPSIEVGTVGGGTHLPAQSACLDLLHVKGASEENPGRNAEKLAEVVCAGVLAGELSLMAALAAGHLTRSHMQLNRAK</sequence>
<proteinExistence type="inferred from homology"/>
<dbReference type="GO" id="GO:0015936">
    <property type="term" value="P:coenzyme A metabolic process"/>
    <property type="evidence" value="ECO:0007669"/>
    <property type="project" value="InterPro"/>
</dbReference>
<dbReference type="PANTHER" id="PTHR10572">
    <property type="entry name" value="3-HYDROXY-3-METHYLGLUTARYL-COENZYME A REDUCTASE"/>
    <property type="match status" value="1"/>
</dbReference>
<evidence type="ECO:0000313" key="8">
    <source>
        <dbReference type="Proteomes" id="UP000011083"/>
    </source>
</evidence>
<dbReference type="OMA" id="VGRNIEN"/>
<dbReference type="InterPro" id="IPR023076">
    <property type="entry name" value="HMG_CoA_Rdtase_CS"/>
</dbReference>
<dbReference type="InterPro" id="IPR023074">
    <property type="entry name" value="HMG_CoA_Rdtase_cat_sf"/>
</dbReference>
<accession>L8GQW8</accession>
<reference evidence="7 8" key="1">
    <citation type="journal article" date="2013" name="Genome Biol.">
        <title>Genome of Acanthamoeba castellanii highlights extensive lateral gene transfer and early evolution of tyrosine kinase signaling.</title>
        <authorList>
            <person name="Clarke M."/>
            <person name="Lohan A.J."/>
            <person name="Liu B."/>
            <person name="Lagkouvardos I."/>
            <person name="Roy S."/>
            <person name="Zafar N."/>
            <person name="Bertelli C."/>
            <person name="Schilde C."/>
            <person name="Kianianmomeni A."/>
            <person name="Burglin T.R."/>
            <person name="Frech C."/>
            <person name="Turcotte B."/>
            <person name="Kopec K.O."/>
            <person name="Synnott J.M."/>
            <person name="Choo C."/>
            <person name="Paponov I."/>
            <person name="Finkler A."/>
            <person name="Soon Heng Tan C."/>
            <person name="Hutchins A.P."/>
            <person name="Weinmeier T."/>
            <person name="Rattei T."/>
            <person name="Chu J.S."/>
            <person name="Gimenez G."/>
            <person name="Irimia M."/>
            <person name="Rigden D.J."/>
            <person name="Fitzpatrick D.A."/>
            <person name="Lorenzo-Morales J."/>
            <person name="Bateman A."/>
            <person name="Chiu C.H."/>
            <person name="Tang P."/>
            <person name="Hegemann P."/>
            <person name="Fromm H."/>
            <person name="Raoult D."/>
            <person name="Greub G."/>
            <person name="Miranda-Saavedra D."/>
            <person name="Chen N."/>
            <person name="Nash P."/>
            <person name="Ginger M.L."/>
            <person name="Horn M."/>
            <person name="Schaap P."/>
            <person name="Caler L."/>
            <person name="Loftus B."/>
        </authorList>
    </citation>
    <scope>NUCLEOTIDE SEQUENCE [LARGE SCALE GENOMIC DNA]</scope>
    <source>
        <strain evidence="7 8">Neff</strain>
    </source>
</reference>
<dbReference type="FunFam" id="3.30.70.420:FF:000001">
    <property type="entry name" value="3-hydroxy-3-methylglutaryl coenzyme A reductase"/>
    <property type="match status" value="1"/>
</dbReference>
<dbReference type="AlphaFoldDB" id="L8GQW8"/>
<dbReference type="Proteomes" id="UP000011083">
    <property type="component" value="Unassembled WGS sequence"/>
</dbReference>
<keyword evidence="4 6" id="KW-0560">Oxidoreductase</keyword>
<dbReference type="Pfam" id="PF00368">
    <property type="entry name" value="HMG-CoA_red"/>
    <property type="match status" value="1"/>
</dbReference>
<dbReference type="InterPro" id="IPR009029">
    <property type="entry name" value="HMG_CoA_Rdtase_sub-bd_dom_sf"/>
</dbReference>
<dbReference type="RefSeq" id="XP_004337403.1">
    <property type="nucleotide sequence ID" value="XM_004337355.1"/>
</dbReference>
<dbReference type="CDD" id="cd00643">
    <property type="entry name" value="HMG-CoA_reductase_classI"/>
    <property type="match status" value="1"/>
</dbReference>
<gene>
    <name evidence="7" type="ORF">ACA1_275640</name>
</gene>
<dbReference type="PROSITE" id="PS00318">
    <property type="entry name" value="HMG_COA_REDUCTASE_2"/>
    <property type="match status" value="1"/>
</dbReference>
<protein>
    <recommendedName>
        <fullName evidence="6">3-hydroxy-3-methylglutaryl coenzyme A reductase</fullName>
        <shortName evidence="6">HMG-CoA reductase</shortName>
        <ecNumber evidence="6">1.1.1.34</ecNumber>
    </recommendedName>
</protein>
<dbReference type="EMBL" id="KB008032">
    <property type="protein sequence ID" value="ELR15390.1"/>
    <property type="molecule type" value="Genomic_DNA"/>
</dbReference>
<dbReference type="UniPathway" id="UPA00058">
    <property type="reaction ID" value="UER00103"/>
</dbReference>
<dbReference type="InterPro" id="IPR009023">
    <property type="entry name" value="HMG_CoA_Rdtase_NAD(P)-bd_sf"/>
</dbReference>
<evidence type="ECO:0000256" key="1">
    <source>
        <dbReference type="ARBA" id="ARBA00005084"/>
    </source>
</evidence>
<dbReference type="GO" id="GO:0005789">
    <property type="term" value="C:endoplasmic reticulum membrane"/>
    <property type="evidence" value="ECO:0007669"/>
    <property type="project" value="UniProtKB-SubCell"/>
</dbReference>
<dbReference type="SUPFAM" id="SSF56542">
    <property type="entry name" value="Substrate-binding domain of HMG-CoA reductase"/>
    <property type="match status" value="1"/>
</dbReference>
<dbReference type="PROSITE" id="PS01192">
    <property type="entry name" value="HMG_COA_REDUCTASE_3"/>
    <property type="match status" value="1"/>
</dbReference>
<dbReference type="VEuPathDB" id="AmoebaDB:ACA1_275640"/>
<dbReference type="GeneID" id="14916075"/>
<name>L8GQW8_ACACF</name>
<evidence type="ECO:0000313" key="7">
    <source>
        <dbReference type="EMBL" id="ELR15390.1"/>
    </source>
</evidence>
<dbReference type="GO" id="GO:0004420">
    <property type="term" value="F:hydroxymethylglutaryl-CoA reductase (NADPH) activity"/>
    <property type="evidence" value="ECO:0007669"/>
    <property type="project" value="UniProtKB-EC"/>
</dbReference>
<comment type="function">
    <text evidence="5">This transmembrane glycoprotein is involved in the control of cholesterol biosynthesis. It is the rate-limiting enzyme of the sterol biosynthesis.</text>
</comment>
<dbReference type="PANTHER" id="PTHR10572:SF24">
    <property type="entry name" value="3-HYDROXY-3-METHYLGLUTARYL-COENZYME A REDUCTASE"/>
    <property type="match status" value="1"/>
</dbReference>
<evidence type="ECO:0000256" key="4">
    <source>
        <dbReference type="ARBA" id="ARBA00023002"/>
    </source>
</evidence>
<dbReference type="NCBIfam" id="TIGR00533">
    <property type="entry name" value="HMG_CoA_R_NADP"/>
    <property type="match status" value="1"/>
</dbReference>
<dbReference type="PRINTS" id="PR00071">
    <property type="entry name" value="HMGCOARDTASE"/>
</dbReference>
<dbReference type="PROSITE" id="PS00066">
    <property type="entry name" value="HMG_COA_REDUCTASE_1"/>
    <property type="match status" value="1"/>
</dbReference>
<dbReference type="Gene3D" id="3.30.70.420">
    <property type="entry name" value="Hydroxymethylglutaryl-CoA reductase, class I/II, NAD/NADP-binding domain"/>
    <property type="match status" value="1"/>
</dbReference>
<dbReference type="Gene3D" id="3.90.770.10">
    <property type="entry name" value="3-hydroxy-3-methylglutaryl-coenzyme A Reductase, Chain A, domain 2"/>
    <property type="match status" value="1"/>
</dbReference>
<dbReference type="EC" id="1.1.1.34" evidence="6"/>
<comment type="subcellular location">
    <subcellularLocation>
        <location evidence="6">Endoplasmic reticulum membrane</location>
        <topology evidence="6">Multi-pass membrane protein</topology>
    </subcellularLocation>
</comment>
<dbReference type="GO" id="GO:0016126">
    <property type="term" value="P:sterol biosynthetic process"/>
    <property type="evidence" value="ECO:0007669"/>
    <property type="project" value="TreeGrafter"/>
</dbReference>
<dbReference type="InterPro" id="IPR023282">
    <property type="entry name" value="HMG_CoA_Rdtase_N"/>
</dbReference>
<evidence type="ECO:0000256" key="5">
    <source>
        <dbReference type="ARBA" id="ARBA00056486"/>
    </source>
</evidence>
<evidence type="ECO:0000256" key="2">
    <source>
        <dbReference type="ARBA" id="ARBA00007661"/>
    </source>
</evidence>
<dbReference type="PROSITE" id="PS50065">
    <property type="entry name" value="HMG_COA_REDUCTASE_4"/>
    <property type="match status" value="1"/>
</dbReference>
<dbReference type="FunFam" id="3.90.770.10:FF:000002">
    <property type="entry name" value="3-hydroxy-3-methylglutaryl coenzyme A reductase"/>
    <property type="match status" value="1"/>
</dbReference>
<comment type="similarity">
    <text evidence="2 6">Belongs to the HMG-CoA reductase family.</text>
</comment>
<keyword evidence="8" id="KW-1185">Reference proteome</keyword>
<organism evidence="7 8">
    <name type="scientific">Acanthamoeba castellanii (strain ATCC 30010 / Neff)</name>
    <dbReference type="NCBI Taxonomy" id="1257118"/>
    <lineage>
        <taxon>Eukaryota</taxon>
        <taxon>Amoebozoa</taxon>
        <taxon>Discosea</taxon>
        <taxon>Longamoebia</taxon>
        <taxon>Centramoebida</taxon>
        <taxon>Acanthamoebidae</taxon>
        <taxon>Acanthamoeba</taxon>
    </lineage>
</organism>
<evidence type="ECO:0000256" key="6">
    <source>
        <dbReference type="RuleBase" id="RU361219"/>
    </source>
</evidence>
<dbReference type="KEGG" id="acan:ACA1_275640"/>
<dbReference type="GO" id="GO:0005778">
    <property type="term" value="C:peroxisomal membrane"/>
    <property type="evidence" value="ECO:0007669"/>
    <property type="project" value="TreeGrafter"/>
</dbReference>
<dbReference type="InterPro" id="IPR004554">
    <property type="entry name" value="HMG_CoA_Rdtase_eu_arc"/>
</dbReference>
<dbReference type="Gene3D" id="1.10.3270.10">
    <property type="entry name" value="HMGR, N-terminal domain"/>
    <property type="match status" value="1"/>
</dbReference>
<evidence type="ECO:0000256" key="3">
    <source>
        <dbReference type="ARBA" id="ARBA00022857"/>
    </source>
</evidence>
<dbReference type="InterPro" id="IPR002202">
    <property type="entry name" value="HMG_CoA_Rdtase"/>
</dbReference>
<comment type="catalytic activity">
    <reaction evidence="6">
        <text>(R)-mevalonate + 2 NADP(+) + CoA = (3S)-3-hydroxy-3-methylglutaryl-CoA + 2 NADPH + 2 H(+)</text>
        <dbReference type="Rhea" id="RHEA:15989"/>
        <dbReference type="ChEBI" id="CHEBI:15378"/>
        <dbReference type="ChEBI" id="CHEBI:36464"/>
        <dbReference type="ChEBI" id="CHEBI:43074"/>
        <dbReference type="ChEBI" id="CHEBI:57287"/>
        <dbReference type="ChEBI" id="CHEBI:57783"/>
        <dbReference type="ChEBI" id="CHEBI:58349"/>
        <dbReference type="EC" id="1.1.1.34"/>
    </reaction>
</comment>
<keyword evidence="6" id="KW-0256">Endoplasmic reticulum</keyword>
<dbReference type="STRING" id="1257118.L8GQW8"/>